<evidence type="ECO:0000313" key="4">
    <source>
        <dbReference type="Proteomes" id="UP000034799"/>
    </source>
</evidence>
<reference evidence="3 4" key="1">
    <citation type="journal article" date="2015" name="Nature">
        <title>rRNA introns, odd ribosomes, and small enigmatic genomes across a large radiation of phyla.</title>
        <authorList>
            <person name="Brown C.T."/>
            <person name="Hug L.A."/>
            <person name="Thomas B.C."/>
            <person name="Sharon I."/>
            <person name="Castelle C.J."/>
            <person name="Singh A."/>
            <person name="Wilkins M.J."/>
            <person name="Williams K.H."/>
            <person name="Banfield J.F."/>
        </authorList>
    </citation>
    <scope>NUCLEOTIDE SEQUENCE [LARGE SCALE GENOMIC DNA]</scope>
</reference>
<dbReference type="InterPro" id="IPR011098">
    <property type="entry name" value="G5_dom"/>
</dbReference>
<dbReference type="Pfam" id="PF07501">
    <property type="entry name" value="G5"/>
    <property type="match status" value="1"/>
</dbReference>
<dbReference type="Gene3D" id="2.20.230.10">
    <property type="entry name" value="Resuscitation-promoting factor rpfb"/>
    <property type="match status" value="1"/>
</dbReference>
<dbReference type="Gene3D" id="1.10.530.10">
    <property type="match status" value="1"/>
</dbReference>
<dbReference type="SUPFAM" id="SSF53955">
    <property type="entry name" value="Lysozyme-like"/>
    <property type="match status" value="1"/>
</dbReference>
<evidence type="ECO:0000259" key="2">
    <source>
        <dbReference type="PROSITE" id="PS51109"/>
    </source>
</evidence>
<gene>
    <name evidence="3" type="ORF">UT34_C0002G0143</name>
</gene>
<proteinExistence type="predicted"/>
<feature type="domain" description="G5" evidence="2">
    <location>
        <begin position="131"/>
        <end position="211"/>
    </location>
</feature>
<dbReference type="AlphaFoldDB" id="A0A0G0MYN6"/>
<comment type="caution">
    <text evidence="3">The sequence shown here is derived from an EMBL/GenBank/DDBJ whole genome shotgun (WGS) entry which is preliminary data.</text>
</comment>
<dbReference type="EMBL" id="LBWK01000002">
    <property type="protein sequence ID" value="KKR05636.1"/>
    <property type="molecule type" value="Genomic_DNA"/>
</dbReference>
<dbReference type="Proteomes" id="UP000034799">
    <property type="component" value="Unassembled WGS sequence"/>
</dbReference>
<evidence type="ECO:0000256" key="1">
    <source>
        <dbReference type="ARBA" id="ARBA00022729"/>
    </source>
</evidence>
<evidence type="ECO:0000313" key="3">
    <source>
        <dbReference type="EMBL" id="KKR05636.1"/>
    </source>
</evidence>
<accession>A0A0G0MYN6</accession>
<dbReference type="PROSITE" id="PS51109">
    <property type="entry name" value="G5"/>
    <property type="match status" value="1"/>
</dbReference>
<dbReference type="InterPro" id="IPR023346">
    <property type="entry name" value="Lysozyme-like_dom_sf"/>
</dbReference>
<dbReference type="SMART" id="SM01208">
    <property type="entry name" value="G5"/>
    <property type="match status" value="1"/>
</dbReference>
<sequence>MDRFIRESGRRSARRNKLVGASFFVLTLLVFSILSRLGNTYVFAEDEKASSLIQVTENKKLNGYLLSNGAETPLFAPKVVTISTDEGVNKYLAYGATVKDILDELMYSLDENDFPIPDYGHVVTDGSNIRIVRVDIKYFQKTNVIPFAIKETKTEELNTGTVKVAQEGKNGSLLKTVQVKYHDGIAVKSTIVKSEITLNPINKLVLIGTKPVTIQSCSYWDKVIDRAVDPTTNKEKNQWMKYVMRCETWCDSGQNTKDRFLGLYQFRKSTYASKGGVNIWDGTEQIQIVSSMYEYGNDYRSLQWPNCNARYNKAY</sequence>
<name>A0A0G0MYN6_9BACT</name>
<organism evidence="3 4">
    <name type="scientific">candidate division WS6 bacterium GW2011_GWF2_39_15</name>
    <dbReference type="NCBI Taxonomy" id="1619100"/>
    <lineage>
        <taxon>Bacteria</taxon>
        <taxon>Candidatus Dojkabacteria</taxon>
    </lineage>
</organism>
<keyword evidence="1" id="KW-0732">Signal</keyword>
<protein>
    <submittedName>
        <fullName evidence="3">3D domain-containing protein</fullName>
    </submittedName>
</protein>